<reference evidence="2" key="1">
    <citation type="submission" date="2015-11" db="EMBL/GenBank/DDBJ databases">
        <authorList>
            <consortium name="Cross-ministerial Strategic Innovation Promotion Program (SIP) consortium"/>
            <person name="Tomihama T."/>
            <person name="Ikenaga M."/>
            <person name="Sakai M."/>
            <person name="Okubo T."/>
            <person name="Ikeda S."/>
        </authorList>
    </citation>
    <scope>NUCLEOTIDE SEQUENCE [LARGE SCALE GENOMIC DNA]</scope>
    <source>
        <strain evidence="2">S58</strain>
    </source>
</reference>
<accession>A0A100JL88</accession>
<evidence type="ECO:0000313" key="1">
    <source>
        <dbReference type="EMBL" id="GAQ61594.1"/>
    </source>
</evidence>
<dbReference type="RefSeq" id="WP_059079503.1">
    <property type="nucleotide sequence ID" value="NZ_BCMM01000007.1"/>
</dbReference>
<proteinExistence type="predicted"/>
<protein>
    <recommendedName>
        <fullName evidence="3">SH3b domain-containing protein</fullName>
    </recommendedName>
</protein>
<dbReference type="Gene3D" id="2.30.30.40">
    <property type="entry name" value="SH3 Domains"/>
    <property type="match status" value="1"/>
</dbReference>
<reference evidence="1 2" key="2">
    <citation type="journal article" date="2016" name="Genome Announc.">
        <title>Draft Genome Sequences of Streptomyces scabiei S58, Streptomyces turgidiscabies T45, and Streptomyces acidiscabies a10, the Pathogens of Potato Common Scab, Isolated in Japan.</title>
        <authorList>
            <person name="Tomihama T."/>
            <person name="Nishi Y."/>
            <person name="Sakai M."/>
            <person name="Ikenaga M."/>
            <person name="Okubo T."/>
            <person name="Ikeda S."/>
        </authorList>
    </citation>
    <scope>NUCLEOTIDE SEQUENCE [LARGE SCALE GENOMIC DNA]</scope>
    <source>
        <strain evidence="1 2">S58</strain>
    </source>
</reference>
<dbReference type="AlphaFoldDB" id="A0A100JL88"/>
<reference evidence="2" key="3">
    <citation type="submission" date="2016-02" db="EMBL/GenBank/DDBJ databases">
        <title>Draft genome of pathogenic Streptomyces sp. in Japan.</title>
        <authorList>
            <person name="Tomihama T."/>
            <person name="Ikenaga M."/>
            <person name="Sakai M."/>
            <person name="Okubo T."/>
            <person name="Ikeda S."/>
        </authorList>
    </citation>
    <scope>NUCLEOTIDE SEQUENCE [LARGE SCALE GENOMIC DNA]</scope>
    <source>
        <strain evidence="2">S58</strain>
    </source>
</reference>
<gene>
    <name evidence="1" type="ORF">SsS58_01944</name>
</gene>
<evidence type="ECO:0000313" key="2">
    <source>
        <dbReference type="Proteomes" id="UP000067448"/>
    </source>
</evidence>
<sequence>MRGHSGAPVLRGLVAAGITGGVLTVTALGTASAAVDRPAVRSHAGHEGSVRGTVVARGDLNLREQPTTHSRVVGRLAPGSHARVDCVVRGQKVSGDRHWYWLADVRGWASAVYVDTHGRSVPACTDPCPRWKDCDPCQDGHGHGDGNGSVSFTWTFTASGTWERTED</sequence>
<organism evidence="1 2">
    <name type="scientific">Streptomyces scabiei</name>
    <dbReference type="NCBI Taxonomy" id="1930"/>
    <lineage>
        <taxon>Bacteria</taxon>
        <taxon>Bacillati</taxon>
        <taxon>Actinomycetota</taxon>
        <taxon>Actinomycetes</taxon>
        <taxon>Kitasatosporales</taxon>
        <taxon>Streptomycetaceae</taxon>
        <taxon>Streptomyces</taxon>
    </lineage>
</organism>
<dbReference type="OrthoDB" id="3482365at2"/>
<dbReference type="EMBL" id="BCMM01000007">
    <property type="protein sequence ID" value="GAQ61594.1"/>
    <property type="molecule type" value="Genomic_DNA"/>
</dbReference>
<name>A0A100JL88_STRSC</name>
<comment type="caution">
    <text evidence="1">The sequence shown here is derived from an EMBL/GenBank/DDBJ whole genome shotgun (WGS) entry which is preliminary data.</text>
</comment>
<dbReference type="Proteomes" id="UP000067448">
    <property type="component" value="Unassembled WGS sequence"/>
</dbReference>
<evidence type="ECO:0008006" key="3">
    <source>
        <dbReference type="Google" id="ProtNLM"/>
    </source>
</evidence>